<evidence type="ECO:0000313" key="2">
    <source>
        <dbReference type="Proteomes" id="UP000298049"/>
    </source>
</evidence>
<sequence length="165" mass="17906">MTMATSRSIGTSFAARLVSKAPVLLALLLTGFMTACSTMTGSGINSGSESEAYGIWTGQFPCTGCAAVDARLVLWRDPNLFRLTETFQRTGEPPKTFTSSGRWHIENVGKSPELGRLSLTTNDGQRTLYLERLPRGGLRLLDPNGEPVADEIGVLRRTRAQADQD</sequence>
<dbReference type="AlphaFoldDB" id="A0A4P7XDZ6"/>
<dbReference type="Gene3D" id="2.40.128.640">
    <property type="match status" value="1"/>
</dbReference>
<dbReference type="EMBL" id="CP031093">
    <property type="protein sequence ID" value="QCF24763.1"/>
    <property type="molecule type" value="Genomic_DNA"/>
</dbReference>
<gene>
    <name evidence="1" type="ORF">soil367_01645</name>
</gene>
<keyword evidence="2" id="KW-1185">Reference proteome</keyword>
<proteinExistence type="predicted"/>
<accession>A0A4P7XDZ6</accession>
<evidence type="ECO:0000313" key="1">
    <source>
        <dbReference type="EMBL" id="QCF24763.1"/>
    </source>
</evidence>
<name>A0A4P7XDZ6_9ALTE</name>
<protein>
    <recommendedName>
        <fullName evidence="3">Copper resistance protein NlpE</fullName>
    </recommendedName>
</protein>
<dbReference type="OrthoDB" id="5348860at2"/>
<dbReference type="Pfam" id="PF04170">
    <property type="entry name" value="NlpE"/>
    <property type="match status" value="1"/>
</dbReference>
<dbReference type="InterPro" id="IPR007298">
    <property type="entry name" value="Cu-R_lipoprotein_NlpE"/>
</dbReference>
<dbReference type="KEGG" id="hmi:soil367_01645"/>
<organism evidence="1 2">
    <name type="scientific">Hydrocarboniclastica marina</name>
    <dbReference type="NCBI Taxonomy" id="2259620"/>
    <lineage>
        <taxon>Bacteria</taxon>
        <taxon>Pseudomonadati</taxon>
        <taxon>Pseudomonadota</taxon>
        <taxon>Gammaproteobacteria</taxon>
        <taxon>Alteromonadales</taxon>
        <taxon>Alteromonadaceae</taxon>
        <taxon>Hydrocarboniclastica</taxon>
    </lineage>
</organism>
<reference evidence="1 2" key="1">
    <citation type="submission" date="2018-07" db="EMBL/GenBank/DDBJ databases">
        <title>Marsedoiliclastica nanhaica gen. nov. sp. nov., a novel marine hydrocarbonoclastic bacterium isolated from an in-situ enriched hydrocarbon-degrading consortium in deep-sea sediment.</title>
        <authorList>
            <person name="Dong C."/>
            <person name="Ma T."/>
            <person name="Liu R."/>
            <person name="Shao Z."/>
        </authorList>
    </citation>
    <scope>NUCLEOTIDE SEQUENCE [LARGE SCALE GENOMIC DNA]</scope>
    <source>
        <strain evidence="2">soil36-7</strain>
    </source>
</reference>
<evidence type="ECO:0008006" key="3">
    <source>
        <dbReference type="Google" id="ProtNLM"/>
    </source>
</evidence>
<dbReference type="Proteomes" id="UP000298049">
    <property type="component" value="Chromosome"/>
</dbReference>